<dbReference type="PANTHER" id="PTHR36756:SF1">
    <property type="entry name" value="EXPRESSED PROTEIN"/>
    <property type="match status" value="1"/>
</dbReference>
<keyword evidence="3" id="KW-1185">Reference proteome</keyword>
<feature type="compositionally biased region" description="Basic and acidic residues" evidence="1">
    <location>
        <begin position="1"/>
        <end position="16"/>
    </location>
</feature>
<accession>A0A392MAT1</accession>
<comment type="caution">
    <text evidence="2">The sequence shown here is derived from an EMBL/GenBank/DDBJ whole genome shotgun (WGS) entry which is preliminary data.</text>
</comment>
<dbReference type="PANTHER" id="PTHR36756">
    <property type="entry name" value="EXPRESSED PROTEIN"/>
    <property type="match status" value="1"/>
</dbReference>
<name>A0A392MAT1_9FABA</name>
<protein>
    <submittedName>
        <fullName evidence="2">Uncharacterized protein</fullName>
    </submittedName>
</protein>
<dbReference type="Proteomes" id="UP000265520">
    <property type="component" value="Unassembled WGS sequence"/>
</dbReference>
<sequence length="130" mass="14396">ENLEDHSRGSSDRDHVCPVQASSDDDMELTVEDLMAIAEQYVKDSEDKEPQETTSRRCEPKWQFSATTEVGTTLDSSCENKKSSSMEREALYNSAPSLTTGEVIPTSTSQIGHPAQDMLDVFLGPLLRNL</sequence>
<gene>
    <name evidence="2" type="ORF">A2U01_0005223</name>
</gene>
<evidence type="ECO:0000256" key="1">
    <source>
        <dbReference type="SAM" id="MobiDB-lite"/>
    </source>
</evidence>
<dbReference type="EMBL" id="LXQA010006745">
    <property type="protein sequence ID" value="MCH84391.1"/>
    <property type="molecule type" value="Genomic_DNA"/>
</dbReference>
<reference evidence="2 3" key="1">
    <citation type="journal article" date="2018" name="Front. Plant Sci.">
        <title>Red Clover (Trifolium pratense) and Zigzag Clover (T. medium) - A Picture of Genomic Similarities and Differences.</title>
        <authorList>
            <person name="Dluhosova J."/>
            <person name="Istvanek J."/>
            <person name="Nedelnik J."/>
            <person name="Repkova J."/>
        </authorList>
    </citation>
    <scope>NUCLEOTIDE SEQUENCE [LARGE SCALE GENOMIC DNA]</scope>
    <source>
        <strain evidence="3">cv. 10/8</strain>
        <tissue evidence="2">Leaf</tissue>
    </source>
</reference>
<dbReference type="AlphaFoldDB" id="A0A392MAT1"/>
<proteinExistence type="predicted"/>
<organism evidence="2 3">
    <name type="scientific">Trifolium medium</name>
    <dbReference type="NCBI Taxonomy" id="97028"/>
    <lineage>
        <taxon>Eukaryota</taxon>
        <taxon>Viridiplantae</taxon>
        <taxon>Streptophyta</taxon>
        <taxon>Embryophyta</taxon>
        <taxon>Tracheophyta</taxon>
        <taxon>Spermatophyta</taxon>
        <taxon>Magnoliopsida</taxon>
        <taxon>eudicotyledons</taxon>
        <taxon>Gunneridae</taxon>
        <taxon>Pentapetalae</taxon>
        <taxon>rosids</taxon>
        <taxon>fabids</taxon>
        <taxon>Fabales</taxon>
        <taxon>Fabaceae</taxon>
        <taxon>Papilionoideae</taxon>
        <taxon>50 kb inversion clade</taxon>
        <taxon>NPAAA clade</taxon>
        <taxon>Hologalegina</taxon>
        <taxon>IRL clade</taxon>
        <taxon>Trifolieae</taxon>
        <taxon>Trifolium</taxon>
    </lineage>
</organism>
<evidence type="ECO:0000313" key="2">
    <source>
        <dbReference type="EMBL" id="MCH84391.1"/>
    </source>
</evidence>
<feature type="non-terminal residue" evidence="2">
    <location>
        <position position="1"/>
    </location>
</feature>
<feature type="region of interest" description="Disordered" evidence="1">
    <location>
        <begin position="1"/>
        <end position="26"/>
    </location>
</feature>
<evidence type="ECO:0000313" key="3">
    <source>
        <dbReference type="Proteomes" id="UP000265520"/>
    </source>
</evidence>